<dbReference type="RefSeq" id="WP_142664680.1">
    <property type="nucleotide sequence ID" value="NZ_FXTK01000025.1"/>
</dbReference>
<evidence type="ECO:0000313" key="6">
    <source>
        <dbReference type="EMBL" id="SMO96589.1"/>
    </source>
</evidence>
<comment type="similarity">
    <text evidence="1">Belongs to the LysR transcriptional regulatory family.</text>
</comment>
<evidence type="ECO:0000256" key="1">
    <source>
        <dbReference type="ARBA" id="ARBA00009437"/>
    </source>
</evidence>
<dbReference type="PROSITE" id="PS50931">
    <property type="entry name" value="HTH_LYSR"/>
    <property type="match status" value="1"/>
</dbReference>
<dbReference type="SUPFAM" id="SSF46785">
    <property type="entry name" value="Winged helix' DNA-binding domain"/>
    <property type="match status" value="1"/>
</dbReference>
<accession>A0A521FKE9</accession>
<dbReference type="PANTHER" id="PTHR30427:SF1">
    <property type="entry name" value="TRANSCRIPTIONAL ACTIVATOR PROTEIN LYSR"/>
    <property type="match status" value="1"/>
</dbReference>
<dbReference type="Pfam" id="PF03466">
    <property type="entry name" value="LysR_substrate"/>
    <property type="match status" value="1"/>
</dbReference>
<sequence>MNLRQLEIFRAVVRYRSTVAAAEALGMSQPAVSNALKSIETSLGFLLFERANKRMTPTPEAMILLNEAEPLFRMQEVINQTAAHLRSGKKGLLRVAATSELSESLLPRVISRFWSGHEGVELSLETQRLDTIMEQVESGMVDLGLAMEPHPRATLEITPLARLGMVCACHETSPLAALDQVRPADMAGQTMINARTSSRILGLVLDAFRAESVPYQSAMDVRFMNVAGHFVEEGLGVTIMDELTASSARFMALRAIPFLPRVEIELSAIIQLDRSHHVLIQSFLSHIRAEIASRGIAVPDPRTRQG</sequence>
<evidence type="ECO:0000256" key="4">
    <source>
        <dbReference type="ARBA" id="ARBA00023163"/>
    </source>
</evidence>
<keyword evidence="7" id="KW-1185">Reference proteome</keyword>
<dbReference type="InterPro" id="IPR036388">
    <property type="entry name" value="WH-like_DNA-bd_sf"/>
</dbReference>
<dbReference type="Proteomes" id="UP000319014">
    <property type="component" value="Unassembled WGS sequence"/>
</dbReference>
<evidence type="ECO:0000256" key="2">
    <source>
        <dbReference type="ARBA" id="ARBA00023015"/>
    </source>
</evidence>
<keyword evidence="3 6" id="KW-0238">DNA-binding</keyword>
<name>A0A521FKE9_9RHOB</name>
<dbReference type="InterPro" id="IPR000847">
    <property type="entry name" value="LysR_HTH_N"/>
</dbReference>
<feature type="domain" description="HTH lysR-type" evidence="5">
    <location>
        <begin position="1"/>
        <end position="58"/>
    </location>
</feature>
<dbReference type="GO" id="GO:0043565">
    <property type="term" value="F:sequence-specific DNA binding"/>
    <property type="evidence" value="ECO:0007669"/>
    <property type="project" value="TreeGrafter"/>
</dbReference>
<dbReference type="AlphaFoldDB" id="A0A521FKE9"/>
<gene>
    <name evidence="6" type="ORF">SAMN06265221_12511</name>
</gene>
<organism evidence="6 7">
    <name type="scientific">Paracoccus laeviglucosivorans</name>
    <dbReference type="NCBI Taxonomy" id="1197861"/>
    <lineage>
        <taxon>Bacteria</taxon>
        <taxon>Pseudomonadati</taxon>
        <taxon>Pseudomonadota</taxon>
        <taxon>Alphaproteobacteria</taxon>
        <taxon>Rhodobacterales</taxon>
        <taxon>Paracoccaceae</taxon>
        <taxon>Paracoccus</taxon>
    </lineage>
</organism>
<protein>
    <submittedName>
        <fullName evidence="6">DNA-binding transcriptional regulator, LysR family</fullName>
    </submittedName>
</protein>
<dbReference type="GO" id="GO:0010628">
    <property type="term" value="P:positive regulation of gene expression"/>
    <property type="evidence" value="ECO:0007669"/>
    <property type="project" value="TreeGrafter"/>
</dbReference>
<evidence type="ECO:0000256" key="3">
    <source>
        <dbReference type="ARBA" id="ARBA00023125"/>
    </source>
</evidence>
<proteinExistence type="inferred from homology"/>
<dbReference type="OrthoDB" id="7260751at2"/>
<keyword evidence="4" id="KW-0804">Transcription</keyword>
<reference evidence="6 7" key="1">
    <citation type="submission" date="2017-05" db="EMBL/GenBank/DDBJ databases">
        <authorList>
            <person name="Varghese N."/>
            <person name="Submissions S."/>
        </authorList>
    </citation>
    <scope>NUCLEOTIDE SEQUENCE [LARGE SCALE GENOMIC DNA]</scope>
    <source>
        <strain evidence="6 7">DSM 100094</strain>
    </source>
</reference>
<dbReference type="PANTHER" id="PTHR30427">
    <property type="entry name" value="TRANSCRIPTIONAL ACTIVATOR PROTEIN LYSR"/>
    <property type="match status" value="1"/>
</dbReference>
<dbReference type="SUPFAM" id="SSF53850">
    <property type="entry name" value="Periplasmic binding protein-like II"/>
    <property type="match status" value="1"/>
</dbReference>
<dbReference type="EMBL" id="FXTK01000025">
    <property type="protein sequence ID" value="SMO96589.1"/>
    <property type="molecule type" value="Genomic_DNA"/>
</dbReference>
<dbReference type="Pfam" id="PF00126">
    <property type="entry name" value="HTH_1"/>
    <property type="match status" value="1"/>
</dbReference>
<dbReference type="Gene3D" id="1.10.10.10">
    <property type="entry name" value="Winged helix-like DNA-binding domain superfamily/Winged helix DNA-binding domain"/>
    <property type="match status" value="1"/>
</dbReference>
<dbReference type="PRINTS" id="PR00039">
    <property type="entry name" value="HTHLYSR"/>
</dbReference>
<dbReference type="InterPro" id="IPR036390">
    <property type="entry name" value="WH_DNA-bd_sf"/>
</dbReference>
<dbReference type="Gene3D" id="3.40.190.290">
    <property type="match status" value="1"/>
</dbReference>
<dbReference type="InterPro" id="IPR005119">
    <property type="entry name" value="LysR_subst-bd"/>
</dbReference>
<evidence type="ECO:0000259" key="5">
    <source>
        <dbReference type="PROSITE" id="PS50931"/>
    </source>
</evidence>
<dbReference type="GO" id="GO:0003700">
    <property type="term" value="F:DNA-binding transcription factor activity"/>
    <property type="evidence" value="ECO:0007669"/>
    <property type="project" value="InterPro"/>
</dbReference>
<keyword evidence="2" id="KW-0805">Transcription regulation</keyword>
<evidence type="ECO:0000313" key="7">
    <source>
        <dbReference type="Proteomes" id="UP000319014"/>
    </source>
</evidence>